<keyword evidence="2" id="KW-1185">Reference proteome</keyword>
<comment type="caution">
    <text evidence="1">The sequence shown here is derived from an EMBL/GenBank/DDBJ whole genome shotgun (WGS) entry which is preliminary data.</text>
</comment>
<accession>A0A1C3EMJ0</accession>
<name>A0A1C3EMJ0_9PLAN</name>
<protein>
    <submittedName>
        <fullName evidence="1">Uncharacterized protein</fullName>
    </submittedName>
</protein>
<dbReference type="EMBL" id="LYDR01000040">
    <property type="protein sequence ID" value="ODA34441.1"/>
    <property type="molecule type" value="Genomic_DNA"/>
</dbReference>
<gene>
    <name evidence="1" type="ORF">A6X21_17440</name>
</gene>
<reference evidence="1 2" key="1">
    <citation type="submission" date="2016-05" db="EMBL/GenBank/DDBJ databases">
        <title>Genomic and physiological characterization of Planctopirus sp. isolated from fresh water lake.</title>
        <authorList>
            <person name="Subhash Y."/>
            <person name="Ramana C."/>
        </authorList>
    </citation>
    <scope>NUCLEOTIDE SEQUENCE [LARGE SCALE GENOMIC DNA]</scope>
    <source>
        <strain evidence="1 2">JC280</strain>
    </source>
</reference>
<sequence>MISTPNLQTFSVDHSPQSCTIVPPGTTSLDAHRFLAVESTPQPLPYDKRSNSIQRSLLFEEIALHGTHSR</sequence>
<organism evidence="1 2">
    <name type="scientific">Planctopirus hydrillae</name>
    <dbReference type="NCBI Taxonomy" id="1841610"/>
    <lineage>
        <taxon>Bacteria</taxon>
        <taxon>Pseudomonadati</taxon>
        <taxon>Planctomycetota</taxon>
        <taxon>Planctomycetia</taxon>
        <taxon>Planctomycetales</taxon>
        <taxon>Planctomycetaceae</taxon>
        <taxon>Planctopirus</taxon>
    </lineage>
</organism>
<dbReference type="Proteomes" id="UP000094828">
    <property type="component" value="Unassembled WGS sequence"/>
</dbReference>
<dbReference type="STRING" id="1841610.A6X21_17440"/>
<evidence type="ECO:0000313" key="2">
    <source>
        <dbReference type="Proteomes" id="UP000094828"/>
    </source>
</evidence>
<evidence type="ECO:0000313" key="1">
    <source>
        <dbReference type="EMBL" id="ODA34441.1"/>
    </source>
</evidence>
<dbReference type="AlphaFoldDB" id="A0A1C3EMJ0"/>
<proteinExistence type="predicted"/>